<dbReference type="GeneID" id="90073169"/>
<dbReference type="GO" id="GO:0045944">
    <property type="term" value="P:positive regulation of transcription by RNA polymerase II"/>
    <property type="evidence" value="ECO:0007669"/>
    <property type="project" value="InterPro"/>
</dbReference>
<dbReference type="Proteomes" id="UP001360560">
    <property type="component" value="Unassembled WGS sequence"/>
</dbReference>
<dbReference type="InterPro" id="IPR046347">
    <property type="entry name" value="bZIP_sf"/>
</dbReference>
<keyword evidence="3" id="KW-0805">Transcription regulation</keyword>
<dbReference type="PANTHER" id="PTHR46714">
    <property type="entry name" value="TRANSCRIPTIONAL ACTIVATOR HAC1"/>
    <property type="match status" value="1"/>
</dbReference>
<feature type="region of interest" description="Disordered" evidence="8">
    <location>
        <begin position="1"/>
        <end position="76"/>
    </location>
</feature>
<evidence type="ECO:0000313" key="10">
    <source>
        <dbReference type="Proteomes" id="UP001360560"/>
    </source>
</evidence>
<reference evidence="9 10" key="1">
    <citation type="journal article" date="2023" name="Elife">
        <title>Identification of key yeast species and microbe-microbe interactions impacting larval growth of Drosophila in the wild.</title>
        <authorList>
            <person name="Mure A."/>
            <person name="Sugiura Y."/>
            <person name="Maeda R."/>
            <person name="Honda K."/>
            <person name="Sakurai N."/>
            <person name="Takahashi Y."/>
            <person name="Watada M."/>
            <person name="Katoh T."/>
            <person name="Gotoh A."/>
            <person name="Gotoh Y."/>
            <person name="Taniguchi I."/>
            <person name="Nakamura K."/>
            <person name="Hayashi T."/>
            <person name="Katayama T."/>
            <person name="Uemura T."/>
            <person name="Hattori Y."/>
        </authorList>
    </citation>
    <scope>NUCLEOTIDE SEQUENCE [LARGE SCALE GENOMIC DNA]</scope>
    <source>
        <strain evidence="9 10">SC-9</strain>
    </source>
</reference>
<feature type="region of interest" description="Disordered" evidence="8">
    <location>
        <begin position="270"/>
        <end position="293"/>
    </location>
</feature>
<dbReference type="GO" id="GO:0006986">
    <property type="term" value="P:response to unfolded protein"/>
    <property type="evidence" value="ECO:0007669"/>
    <property type="project" value="UniProtKB-KW"/>
</dbReference>
<dbReference type="GO" id="GO:0005634">
    <property type="term" value="C:nucleus"/>
    <property type="evidence" value="ECO:0007669"/>
    <property type="project" value="UniProtKB-SubCell"/>
</dbReference>
<keyword evidence="4" id="KW-0238">DNA-binding</keyword>
<evidence type="ECO:0000256" key="4">
    <source>
        <dbReference type="ARBA" id="ARBA00023125"/>
    </source>
</evidence>
<protein>
    <recommendedName>
        <fullName evidence="11">BZIP domain-containing protein</fullName>
    </recommendedName>
</protein>
<keyword evidence="7" id="KW-0539">Nucleus</keyword>
<dbReference type="GO" id="GO:0003677">
    <property type="term" value="F:DNA binding"/>
    <property type="evidence" value="ECO:0007669"/>
    <property type="project" value="UniProtKB-KW"/>
</dbReference>
<keyword evidence="5" id="KW-0804">Transcription</keyword>
<organism evidence="9 10">
    <name type="scientific">Saccharomycopsis crataegensis</name>
    <dbReference type="NCBI Taxonomy" id="43959"/>
    <lineage>
        <taxon>Eukaryota</taxon>
        <taxon>Fungi</taxon>
        <taxon>Dikarya</taxon>
        <taxon>Ascomycota</taxon>
        <taxon>Saccharomycotina</taxon>
        <taxon>Saccharomycetes</taxon>
        <taxon>Saccharomycopsidaceae</taxon>
        <taxon>Saccharomycopsis</taxon>
    </lineage>
</organism>
<comment type="caution">
    <text evidence="9">The sequence shown here is derived from an EMBL/GenBank/DDBJ whole genome shotgun (WGS) entry which is preliminary data.</text>
</comment>
<dbReference type="InterPro" id="IPR044280">
    <property type="entry name" value="Hac1/HY5"/>
</dbReference>
<evidence type="ECO:0000256" key="7">
    <source>
        <dbReference type="ARBA" id="ARBA00023242"/>
    </source>
</evidence>
<feature type="compositionally biased region" description="Basic residues" evidence="8">
    <location>
        <begin position="1"/>
        <end position="12"/>
    </location>
</feature>
<name>A0AAV5QKZ0_9ASCO</name>
<evidence type="ECO:0000256" key="5">
    <source>
        <dbReference type="ARBA" id="ARBA00023163"/>
    </source>
</evidence>
<dbReference type="Gene3D" id="1.20.5.170">
    <property type="match status" value="1"/>
</dbReference>
<evidence type="ECO:0000256" key="2">
    <source>
        <dbReference type="ARBA" id="ARBA00007163"/>
    </source>
</evidence>
<comment type="subcellular location">
    <subcellularLocation>
        <location evidence="1">Nucleus</location>
    </subcellularLocation>
</comment>
<feature type="compositionally biased region" description="Polar residues" evidence="8">
    <location>
        <begin position="270"/>
        <end position="279"/>
    </location>
</feature>
<proteinExistence type="inferred from homology"/>
<sequence length="402" mass="43479">MSNSSKKAKVKLTIKLDNNKPAKGGPEWLSSPVLPASSTDKLPSPADEFPLETPTNGTFTSTLPPRKRARTKEEKEQRRIERILRNRRAAHLSREKKKKYIELLENGIIGLVAGVRECQKTFFDSNAVLSGTSDPETKLREISTMISTISTRFTEDESWALNNQCLDEILEKIHQNKNLTMQVKNDDSGETNSGSVPSANSKAITTPVIDAISTFSTSNPTTPTSAISLHHSVLNGPLSQPHPAQRGLNGHRGGPTVVTHTINTYLKTQKHYSNPSTPRSAVHEAFGDAESDAEAAESLQRLANTPVSVKHSVNGHSIAHNPISTALASAPTSVPSSSSVPPLNGLGIAFNGNANGQLLNMNPNVDFAKTESTPIEVDTTDDEEEENDAIRIMMSLRNGNGK</sequence>
<keyword evidence="10" id="KW-1185">Reference proteome</keyword>
<feature type="compositionally biased region" description="Polar residues" evidence="8">
    <location>
        <begin position="53"/>
        <end position="63"/>
    </location>
</feature>
<dbReference type="EMBL" id="BTFZ01000004">
    <property type="protein sequence ID" value="GMM35190.1"/>
    <property type="molecule type" value="Genomic_DNA"/>
</dbReference>
<evidence type="ECO:0000256" key="1">
    <source>
        <dbReference type="ARBA" id="ARBA00004123"/>
    </source>
</evidence>
<evidence type="ECO:0000313" key="9">
    <source>
        <dbReference type="EMBL" id="GMM35190.1"/>
    </source>
</evidence>
<evidence type="ECO:0000256" key="6">
    <source>
        <dbReference type="ARBA" id="ARBA00023230"/>
    </source>
</evidence>
<dbReference type="AlphaFoldDB" id="A0AAV5QKZ0"/>
<dbReference type="SUPFAM" id="SSF57959">
    <property type="entry name" value="Leucine zipper domain"/>
    <property type="match status" value="1"/>
</dbReference>
<gene>
    <name evidence="9" type="ORF">DASC09_025150</name>
</gene>
<dbReference type="PANTHER" id="PTHR46714:SF6">
    <property type="entry name" value="TRANSCRIPTIONAL ACTIVATOR HAC1"/>
    <property type="match status" value="1"/>
</dbReference>
<keyword evidence="6" id="KW-0834">Unfolded protein response</keyword>
<evidence type="ECO:0000256" key="8">
    <source>
        <dbReference type="SAM" id="MobiDB-lite"/>
    </source>
</evidence>
<comment type="similarity">
    <text evidence="2">Belongs to the bZIP family.</text>
</comment>
<accession>A0AAV5QKZ0</accession>
<dbReference type="GO" id="GO:0000981">
    <property type="term" value="F:DNA-binding transcription factor activity, RNA polymerase II-specific"/>
    <property type="evidence" value="ECO:0007669"/>
    <property type="project" value="InterPro"/>
</dbReference>
<evidence type="ECO:0008006" key="11">
    <source>
        <dbReference type="Google" id="ProtNLM"/>
    </source>
</evidence>
<dbReference type="RefSeq" id="XP_064852190.1">
    <property type="nucleotide sequence ID" value="XM_064996118.1"/>
</dbReference>
<evidence type="ECO:0000256" key="3">
    <source>
        <dbReference type="ARBA" id="ARBA00023015"/>
    </source>
</evidence>